<name>A0A4C1Z3X9_EUMVA</name>
<dbReference type="EMBL" id="BGZK01001623">
    <property type="protein sequence ID" value="GBP83481.1"/>
    <property type="molecule type" value="Genomic_DNA"/>
</dbReference>
<reference evidence="2 3" key="1">
    <citation type="journal article" date="2019" name="Commun. Biol.">
        <title>The bagworm genome reveals a unique fibroin gene that provides high tensile strength.</title>
        <authorList>
            <person name="Kono N."/>
            <person name="Nakamura H."/>
            <person name="Ohtoshi R."/>
            <person name="Tomita M."/>
            <person name="Numata K."/>
            <person name="Arakawa K."/>
        </authorList>
    </citation>
    <scope>NUCLEOTIDE SEQUENCE [LARGE SCALE GENOMIC DNA]</scope>
</reference>
<proteinExistence type="predicted"/>
<evidence type="ECO:0000313" key="3">
    <source>
        <dbReference type="Proteomes" id="UP000299102"/>
    </source>
</evidence>
<protein>
    <submittedName>
        <fullName evidence="2">Uncharacterized protein</fullName>
    </submittedName>
</protein>
<evidence type="ECO:0000256" key="1">
    <source>
        <dbReference type="SAM" id="MobiDB-lite"/>
    </source>
</evidence>
<accession>A0A4C1Z3X9</accession>
<sequence length="96" mass="11333">MARSGSWARDKVLSKAANTPIRLQRKTVIDGNYLMMPDLLRQNNTTTRAYHTYLSEENRIHVRSCQSAVKERMSKPRNDIRHKLMQEMSPFHQAYR</sequence>
<dbReference type="OrthoDB" id="7471452at2759"/>
<dbReference type="Proteomes" id="UP000299102">
    <property type="component" value="Unassembled WGS sequence"/>
</dbReference>
<feature type="compositionally biased region" description="Basic and acidic residues" evidence="1">
    <location>
        <begin position="69"/>
        <end position="85"/>
    </location>
</feature>
<comment type="caution">
    <text evidence="2">The sequence shown here is derived from an EMBL/GenBank/DDBJ whole genome shotgun (WGS) entry which is preliminary data.</text>
</comment>
<gene>
    <name evidence="2" type="ORF">EVAR_65127_1</name>
</gene>
<feature type="region of interest" description="Disordered" evidence="1">
    <location>
        <begin position="68"/>
        <end position="96"/>
    </location>
</feature>
<keyword evidence="3" id="KW-1185">Reference proteome</keyword>
<organism evidence="2 3">
    <name type="scientific">Eumeta variegata</name>
    <name type="common">Bagworm moth</name>
    <name type="synonym">Eumeta japonica</name>
    <dbReference type="NCBI Taxonomy" id="151549"/>
    <lineage>
        <taxon>Eukaryota</taxon>
        <taxon>Metazoa</taxon>
        <taxon>Ecdysozoa</taxon>
        <taxon>Arthropoda</taxon>
        <taxon>Hexapoda</taxon>
        <taxon>Insecta</taxon>
        <taxon>Pterygota</taxon>
        <taxon>Neoptera</taxon>
        <taxon>Endopterygota</taxon>
        <taxon>Lepidoptera</taxon>
        <taxon>Glossata</taxon>
        <taxon>Ditrysia</taxon>
        <taxon>Tineoidea</taxon>
        <taxon>Psychidae</taxon>
        <taxon>Oiketicinae</taxon>
        <taxon>Eumeta</taxon>
    </lineage>
</organism>
<dbReference type="AlphaFoldDB" id="A0A4C1Z3X9"/>
<evidence type="ECO:0000313" key="2">
    <source>
        <dbReference type="EMBL" id="GBP83481.1"/>
    </source>
</evidence>